<dbReference type="EMBL" id="JW871568">
    <property type="protein sequence ID" value="AFP04086.1"/>
    <property type="molecule type" value="mRNA"/>
</dbReference>
<dbReference type="InterPro" id="IPR011162">
    <property type="entry name" value="MHC_I/II-like_Ag-recog"/>
</dbReference>
<dbReference type="PANTHER" id="PTHR16675:SF235">
    <property type="entry name" value="SHKT DOMAIN-CONTAINING PROTEIN"/>
    <property type="match status" value="1"/>
</dbReference>
<dbReference type="GO" id="GO:0009897">
    <property type="term" value="C:external side of plasma membrane"/>
    <property type="evidence" value="ECO:0007669"/>
    <property type="project" value="TreeGrafter"/>
</dbReference>
<evidence type="ECO:0000256" key="1">
    <source>
        <dbReference type="ARBA" id="ARBA00023180"/>
    </source>
</evidence>
<dbReference type="InterPro" id="IPR003006">
    <property type="entry name" value="Ig/MHC_CS"/>
</dbReference>
<dbReference type="InterPro" id="IPR036179">
    <property type="entry name" value="Ig-like_dom_sf"/>
</dbReference>
<feature type="region of interest" description="Disordered" evidence="3">
    <location>
        <begin position="327"/>
        <end position="348"/>
    </location>
</feature>
<keyword evidence="1" id="KW-0325">Glycoprotein</keyword>
<sequence>MLQKLLLLTALCGAALAGSHSLRYFYTGVQGAPGVPEFISVGYVDDLQIDHYDSNTRKAVPRQRWMEENVEAGYWDGETRKREGWEQTYKVDMKTLMGRYNQTGGIHTWQMMCGCELKGDGSVGGFWQYGYDGNDFIAFDKDRKVWTAPTAAAVITKNKWDKDTAYNEQEKDYLEQICIEWLQKYVEYGQESLRPVRPEVTLSSPRGSRLSCLATGFYPRAIEVKLLKNGQILSDEESSGTSPNQDGTFQLRKSVEINPTATETYSCQVEHSSLTTPFTVVYTGPEVGGGPPTLIIVVVVIVVLLIVAAAIGGFYLYKKKGGKPGYTPAKQGCDKMDSSSNNSSNPPA</sequence>
<dbReference type="FunFam" id="3.30.500.10:FF:000001">
    <property type="entry name" value="H-2 class I histocompatibility antigen, alpha chain"/>
    <property type="match status" value="1"/>
</dbReference>
<dbReference type="InterPro" id="IPR001039">
    <property type="entry name" value="MHC_I_a_a1/a2"/>
</dbReference>
<dbReference type="PROSITE" id="PS00290">
    <property type="entry name" value="IG_MHC"/>
    <property type="match status" value="1"/>
</dbReference>
<dbReference type="InterPro" id="IPR011161">
    <property type="entry name" value="MHC_I-like_Ag-recog"/>
</dbReference>
<dbReference type="PANTHER" id="PTHR16675">
    <property type="entry name" value="MHC CLASS I-RELATED"/>
    <property type="match status" value="1"/>
</dbReference>
<dbReference type="Pfam" id="PF00129">
    <property type="entry name" value="MHC_I"/>
    <property type="match status" value="1"/>
</dbReference>
<evidence type="ECO:0000256" key="2">
    <source>
        <dbReference type="RuleBase" id="RU004439"/>
    </source>
</evidence>
<reference evidence="7" key="1">
    <citation type="journal article" date="2014" name="Nature">
        <title>Elephant shark genome provides unique insights into gnathostome evolution.</title>
        <authorList>
            <consortium name="International Elephant Shark Genome Sequencing Consortium"/>
            <person name="Venkatesh B."/>
            <person name="Lee A.P."/>
            <person name="Ravi V."/>
            <person name="Maurya A.K."/>
            <person name="Lian M.M."/>
            <person name="Swann J.B."/>
            <person name="Ohta Y."/>
            <person name="Flajnik M.F."/>
            <person name="Sutoh Y."/>
            <person name="Kasahara M."/>
            <person name="Hoon S."/>
            <person name="Gangu V."/>
            <person name="Roy S.W."/>
            <person name="Irimia M."/>
            <person name="Korzh V."/>
            <person name="Kondrychyn I."/>
            <person name="Lim Z.W."/>
            <person name="Tay B.H."/>
            <person name="Tohari S."/>
            <person name="Kong K.W."/>
            <person name="Ho S."/>
            <person name="Lorente-Galdos B."/>
            <person name="Quilez J."/>
            <person name="Marques-Bonet T."/>
            <person name="Raney B.J."/>
            <person name="Ingham P.W."/>
            <person name="Tay A."/>
            <person name="Hillier L.W."/>
            <person name="Minx P."/>
            <person name="Boehm T."/>
            <person name="Wilson R.K."/>
            <person name="Brenner S."/>
            <person name="Warren W.C."/>
        </authorList>
    </citation>
    <scope>NUCLEOTIDE SEQUENCE</scope>
    <source>
        <tissue evidence="7">Spleen</tissue>
    </source>
</reference>
<dbReference type="Gene3D" id="2.60.40.10">
    <property type="entry name" value="Immunoglobulins"/>
    <property type="match status" value="1"/>
</dbReference>
<dbReference type="InterPro" id="IPR037055">
    <property type="entry name" value="MHC_I-like_Ag-recog_sf"/>
</dbReference>
<feature type="signal peptide" evidence="5">
    <location>
        <begin position="1"/>
        <end position="17"/>
    </location>
</feature>
<feature type="transmembrane region" description="Helical" evidence="4">
    <location>
        <begin position="294"/>
        <end position="317"/>
    </location>
</feature>
<dbReference type="SUPFAM" id="SSF48726">
    <property type="entry name" value="Immunoglobulin"/>
    <property type="match status" value="1"/>
</dbReference>
<dbReference type="Gene3D" id="3.30.500.10">
    <property type="entry name" value="MHC class I-like antigen recognition-like"/>
    <property type="match status" value="1"/>
</dbReference>
<dbReference type="AlphaFoldDB" id="V9KZ04"/>
<proteinExistence type="evidence at transcript level"/>
<dbReference type="GO" id="GO:0006955">
    <property type="term" value="P:immune response"/>
    <property type="evidence" value="ECO:0007669"/>
    <property type="project" value="TreeGrafter"/>
</dbReference>
<accession>V9KZ04</accession>
<keyword evidence="4" id="KW-0472">Membrane</keyword>
<protein>
    <submittedName>
        <fullName evidence="7">Non-classical MHC class I antigen</fullName>
    </submittedName>
</protein>
<dbReference type="InterPro" id="IPR003597">
    <property type="entry name" value="Ig_C1-set"/>
</dbReference>
<keyword evidence="5" id="KW-0732">Signal</keyword>
<dbReference type="Pfam" id="PF07654">
    <property type="entry name" value="C1-set"/>
    <property type="match status" value="1"/>
</dbReference>
<dbReference type="PROSITE" id="PS50835">
    <property type="entry name" value="IG_LIKE"/>
    <property type="match status" value="1"/>
</dbReference>
<keyword evidence="4" id="KW-0812">Transmembrane</keyword>
<evidence type="ECO:0000313" key="7">
    <source>
        <dbReference type="EMBL" id="AFP04086.1"/>
    </source>
</evidence>
<dbReference type="InterPro" id="IPR013783">
    <property type="entry name" value="Ig-like_fold"/>
</dbReference>
<comment type="similarity">
    <text evidence="2">Belongs to the MHC class I family.</text>
</comment>
<organism evidence="7">
    <name type="scientific">Callorhinchus milii</name>
    <name type="common">Ghost shark</name>
    <dbReference type="NCBI Taxonomy" id="7868"/>
    <lineage>
        <taxon>Eukaryota</taxon>
        <taxon>Metazoa</taxon>
        <taxon>Chordata</taxon>
        <taxon>Craniata</taxon>
        <taxon>Vertebrata</taxon>
        <taxon>Chondrichthyes</taxon>
        <taxon>Holocephali</taxon>
        <taxon>Chimaeriformes</taxon>
        <taxon>Callorhinchidae</taxon>
        <taxon>Callorhinchus</taxon>
    </lineage>
</organism>
<dbReference type="InterPro" id="IPR007110">
    <property type="entry name" value="Ig-like_dom"/>
</dbReference>
<keyword evidence="4" id="KW-1133">Transmembrane helix</keyword>
<feature type="chain" id="PRO_5004779095" evidence="5">
    <location>
        <begin position="18"/>
        <end position="348"/>
    </location>
</feature>
<evidence type="ECO:0000256" key="3">
    <source>
        <dbReference type="SAM" id="MobiDB-lite"/>
    </source>
</evidence>
<evidence type="ECO:0000256" key="5">
    <source>
        <dbReference type="SAM" id="SignalP"/>
    </source>
</evidence>
<dbReference type="SUPFAM" id="SSF54452">
    <property type="entry name" value="MHC antigen-recognition domain"/>
    <property type="match status" value="1"/>
</dbReference>
<dbReference type="SMART" id="SM00407">
    <property type="entry name" value="IGc1"/>
    <property type="match status" value="1"/>
</dbReference>
<dbReference type="PRINTS" id="PR01638">
    <property type="entry name" value="MHCCLASSI"/>
</dbReference>
<dbReference type="InterPro" id="IPR050208">
    <property type="entry name" value="MHC_class-I_related"/>
</dbReference>
<evidence type="ECO:0000256" key="4">
    <source>
        <dbReference type="SAM" id="Phobius"/>
    </source>
</evidence>
<name>V9KZ04_CALMI</name>
<dbReference type="GO" id="GO:0005615">
    <property type="term" value="C:extracellular space"/>
    <property type="evidence" value="ECO:0007669"/>
    <property type="project" value="TreeGrafter"/>
</dbReference>
<feature type="compositionally biased region" description="Low complexity" evidence="3">
    <location>
        <begin position="338"/>
        <end position="348"/>
    </location>
</feature>
<feature type="domain" description="Ig-like" evidence="6">
    <location>
        <begin position="195"/>
        <end position="279"/>
    </location>
</feature>
<evidence type="ECO:0000259" key="6">
    <source>
        <dbReference type="PROSITE" id="PS50835"/>
    </source>
</evidence>